<name>A0A4Z2IJB8_9TELE</name>
<sequence length="236" mass="25507">MFTAAPQLGSLEALRCWMSFHYSRPPGDRQRYATRVLLSGNAVPASGDEPISARGGAKAVVKYIAELNTHTQDVQGHGSFCSLFVGEQSVCCGKHIPMHSREVNPLRKKPMEVIGLAELEWLQSSSALCSAAHNSFSATPRRDTSSSPRHTNLSVAEQAEEPYTSCSHPSTPRCACWSLWALGAGMLGTETLGAGMLGHLIFGRCELRLGFGGVKGGRTLCRVTEHHSTKSPRTKK</sequence>
<protein>
    <submittedName>
        <fullName evidence="1">Uncharacterized protein</fullName>
    </submittedName>
</protein>
<proteinExistence type="predicted"/>
<accession>A0A4Z2IJB8</accession>
<gene>
    <name evidence="1" type="ORF">EYF80_011942</name>
</gene>
<reference evidence="1 2" key="1">
    <citation type="submission" date="2019-03" db="EMBL/GenBank/DDBJ databases">
        <title>First draft genome of Liparis tanakae, snailfish: a comprehensive survey of snailfish specific genes.</title>
        <authorList>
            <person name="Kim W."/>
            <person name="Song I."/>
            <person name="Jeong J.-H."/>
            <person name="Kim D."/>
            <person name="Kim S."/>
            <person name="Ryu S."/>
            <person name="Song J.Y."/>
            <person name="Lee S.K."/>
        </authorList>
    </citation>
    <scope>NUCLEOTIDE SEQUENCE [LARGE SCALE GENOMIC DNA]</scope>
    <source>
        <tissue evidence="1">Muscle</tissue>
    </source>
</reference>
<dbReference type="AlphaFoldDB" id="A0A4Z2IJB8"/>
<comment type="caution">
    <text evidence="1">The sequence shown here is derived from an EMBL/GenBank/DDBJ whole genome shotgun (WGS) entry which is preliminary data.</text>
</comment>
<evidence type="ECO:0000313" key="2">
    <source>
        <dbReference type="Proteomes" id="UP000314294"/>
    </source>
</evidence>
<evidence type="ECO:0000313" key="1">
    <source>
        <dbReference type="EMBL" id="TNN77885.1"/>
    </source>
</evidence>
<dbReference type="Proteomes" id="UP000314294">
    <property type="component" value="Unassembled WGS sequence"/>
</dbReference>
<keyword evidence="2" id="KW-1185">Reference proteome</keyword>
<organism evidence="1 2">
    <name type="scientific">Liparis tanakae</name>
    <name type="common">Tanaka's snailfish</name>
    <dbReference type="NCBI Taxonomy" id="230148"/>
    <lineage>
        <taxon>Eukaryota</taxon>
        <taxon>Metazoa</taxon>
        <taxon>Chordata</taxon>
        <taxon>Craniata</taxon>
        <taxon>Vertebrata</taxon>
        <taxon>Euteleostomi</taxon>
        <taxon>Actinopterygii</taxon>
        <taxon>Neopterygii</taxon>
        <taxon>Teleostei</taxon>
        <taxon>Neoteleostei</taxon>
        <taxon>Acanthomorphata</taxon>
        <taxon>Eupercaria</taxon>
        <taxon>Perciformes</taxon>
        <taxon>Cottioidei</taxon>
        <taxon>Cottales</taxon>
        <taxon>Liparidae</taxon>
        <taxon>Liparis</taxon>
    </lineage>
</organism>
<dbReference type="EMBL" id="SRLO01000079">
    <property type="protein sequence ID" value="TNN77885.1"/>
    <property type="molecule type" value="Genomic_DNA"/>
</dbReference>